<gene>
    <name evidence="3" type="ORF">HPP92_002045</name>
</gene>
<dbReference type="PANTHER" id="PTHR35697:SF1">
    <property type="entry name" value="PROTEIN TRACHEARY ELEMENT DIFFERENTIATION-RELATED 7"/>
    <property type="match status" value="1"/>
</dbReference>
<evidence type="ECO:0000313" key="3">
    <source>
        <dbReference type="EMBL" id="KAG0497354.1"/>
    </source>
</evidence>
<reference evidence="3 4" key="1">
    <citation type="journal article" date="2020" name="Nat. Food">
        <title>A phased Vanilla planifolia genome enables genetic improvement of flavour and production.</title>
        <authorList>
            <person name="Hasing T."/>
            <person name="Tang H."/>
            <person name="Brym M."/>
            <person name="Khazi F."/>
            <person name="Huang T."/>
            <person name="Chambers A.H."/>
        </authorList>
    </citation>
    <scope>NUCLEOTIDE SEQUENCE [LARGE SCALE GENOMIC DNA]</scope>
    <source>
        <tissue evidence="3">Leaf</tissue>
    </source>
</reference>
<evidence type="ECO:0000313" key="4">
    <source>
        <dbReference type="Proteomes" id="UP000636800"/>
    </source>
</evidence>
<evidence type="ECO:0000256" key="2">
    <source>
        <dbReference type="SAM" id="Phobius"/>
    </source>
</evidence>
<dbReference type="PANTHER" id="PTHR35697">
    <property type="entry name" value="OS08G0108300 PROTEIN"/>
    <property type="match status" value="1"/>
</dbReference>
<keyword evidence="4" id="KW-1185">Reference proteome</keyword>
<protein>
    <submittedName>
        <fullName evidence="3">Uncharacterized protein</fullName>
    </submittedName>
</protein>
<dbReference type="OrthoDB" id="667051at2759"/>
<keyword evidence="2" id="KW-1133">Transmembrane helix</keyword>
<feature type="transmembrane region" description="Helical" evidence="2">
    <location>
        <begin position="14"/>
        <end position="39"/>
    </location>
</feature>
<organism evidence="3 4">
    <name type="scientific">Vanilla planifolia</name>
    <name type="common">Vanilla</name>
    <dbReference type="NCBI Taxonomy" id="51239"/>
    <lineage>
        <taxon>Eukaryota</taxon>
        <taxon>Viridiplantae</taxon>
        <taxon>Streptophyta</taxon>
        <taxon>Embryophyta</taxon>
        <taxon>Tracheophyta</taxon>
        <taxon>Spermatophyta</taxon>
        <taxon>Magnoliopsida</taxon>
        <taxon>Liliopsida</taxon>
        <taxon>Asparagales</taxon>
        <taxon>Orchidaceae</taxon>
        <taxon>Vanilloideae</taxon>
        <taxon>Vanilleae</taxon>
        <taxon>Vanilla</taxon>
    </lineage>
</organism>
<dbReference type="InterPro" id="IPR044950">
    <property type="entry name" value="TED6/7"/>
</dbReference>
<dbReference type="GO" id="GO:0009834">
    <property type="term" value="P:plant-type secondary cell wall biogenesis"/>
    <property type="evidence" value="ECO:0007669"/>
    <property type="project" value="InterPro"/>
</dbReference>
<proteinExistence type="predicted"/>
<name>A0A835RXD8_VANPL</name>
<accession>A0A835RXD8</accession>
<dbReference type="Proteomes" id="UP000636800">
    <property type="component" value="Chromosome 1"/>
</dbReference>
<comment type="caution">
    <text evidence="3">The sequence shown here is derived from an EMBL/GenBank/DDBJ whole genome shotgun (WGS) entry which is preliminary data.</text>
</comment>
<sequence>MPPPPSPPSPHHNVIIIVFVLVGGLFFLAFFAAAIFCCLRKRKKKMVHKSEDVNVEDHIRVHETIVQGPHGEQVITVSVDEDIKAGEIIKKDELIASGTKISGLLQQQQREAGTARRTQKSSNTIP</sequence>
<dbReference type="EMBL" id="JADCNL010000001">
    <property type="protein sequence ID" value="KAG0497354.1"/>
    <property type="molecule type" value="Genomic_DNA"/>
</dbReference>
<keyword evidence="2" id="KW-0812">Transmembrane</keyword>
<feature type="region of interest" description="Disordered" evidence="1">
    <location>
        <begin position="106"/>
        <end position="126"/>
    </location>
</feature>
<evidence type="ECO:0000256" key="1">
    <source>
        <dbReference type="SAM" id="MobiDB-lite"/>
    </source>
</evidence>
<dbReference type="AlphaFoldDB" id="A0A835RXD8"/>
<keyword evidence="2" id="KW-0472">Membrane</keyword>